<dbReference type="SUPFAM" id="SSF53850">
    <property type="entry name" value="Periplasmic binding protein-like II"/>
    <property type="match status" value="1"/>
</dbReference>
<gene>
    <name evidence="3" type="ORF">JEQ47_09615</name>
</gene>
<dbReference type="AlphaFoldDB" id="A0A934IXH8"/>
<accession>A0A934IXH8</accession>
<evidence type="ECO:0000256" key="1">
    <source>
        <dbReference type="SAM" id="SignalP"/>
    </source>
</evidence>
<dbReference type="Proteomes" id="UP000602124">
    <property type="component" value="Unassembled WGS sequence"/>
</dbReference>
<feature type="chain" id="PRO_5037703826" evidence="1">
    <location>
        <begin position="21"/>
        <end position="324"/>
    </location>
</feature>
<dbReference type="PANTHER" id="PTHR31528">
    <property type="entry name" value="4-AMINO-5-HYDROXYMETHYL-2-METHYLPYRIMIDINE PHOSPHATE SYNTHASE THI11-RELATED"/>
    <property type="match status" value="1"/>
</dbReference>
<dbReference type="RefSeq" id="WP_198876187.1">
    <property type="nucleotide sequence ID" value="NZ_JAEKMH010000002.1"/>
</dbReference>
<sequence>MKKLTIAALAMSMMTGTAFAEPLSLMLNWKAGGDHAPLYYAQQEGWFTEAGVDLEIIQGNGSGAAATALSVGQVDMAIVDMPTALQFKGEGSDIVGVFVAYNDSANGIYWKKSSGIETVADLAGRKLGAPASDAARQFWGPIAKAINVDPDSVEWVNIQPTAKVAALQSGAIEATTHMYSVHFVYEDVFGDDLGFALLRDNGLNPYGLTYFANAGAIANKHDTIKSMVQVTQRAFAFCLETPEPCSQALSSAVSMKAEDAARELEYASLVIPGQGNTLPVGAFSAERVAADYALVSEAFEITAFDPNSAFTNEFIDEGISYPTP</sequence>
<evidence type="ECO:0000313" key="4">
    <source>
        <dbReference type="Proteomes" id="UP000602124"/>
    </source>
</evidence>
<reference evidence="3" key="1">
    <citation type="submission" date="2020-12" db="EMBL/GenBank/DDBJ databases">
        <title>Devosia sp. MSA67 isolated from Mo River.</title>
        <authorList>
            <person name="Ma F."/>
            <person name="Zi Z."/>
        </authorList>
    </citation>
    <scope>NUCLEOTIDE SEQUENCE</scope>
    <source>
        <strain evidence="3">MSA67</strain>
    </source>
</reference>
<dbReference type="Gene3D" id="3.40.190.10">
    <property type="entry name" value="Periplasmic binding protein-like II"/>
    <property type="match status" value="2"/>
</dbReference>
<dbReference type="Pfam" id="PF09084">
    <property type="entry name" value="NMT1"/>
    <property type="match status" value="1"/>
</dbReference>
<evidence type="ECO:0000313" key="3">
    <source>
        <dbReference type="EMBL" id="MBJ3784976.1"/>
    </source>
</evidence>
<dbReference type="InterPro" id="IPR027939">
    <property type="entry name" value="NMT1/THI5"/>
</dbReference>
<dbReference type="InterPro" id="IPR015168">
    <property type="entry name" value="SsuA/THI5"/>
</dbReference>
<dbReference type="EMBL" id="JAEKMH010000002">
    <property type="protein sequence ID" value="MBJ3784976.1"/>
    <property type="molecule type" value="Genomic_DNA"/>
</dbReference>
<organism evidence="3 4">
    <name type="scientific">Devosia sediminis</name>
    <dbReference type="NCBI Taxonomy" id="2798801"/>
    <lineage>
        <taxon>Bacteria</taxon>
        <taxon>Pseudomonadati</taxon>
        <taxon>Pseudomonadota</taxon>
        <taxon>Alphaproteobacteria</taxon>
        <taxon>Hyphomicrobiales</taxon>
        <taxon>Devosiaceae</taxon>
        <taxon>Devosia</taxon>
    </lineage>
</organism>
<dbReference type="PANTHER" id="PTHR31528:SF3">
    <property type="entry name" value="THIAMINE BIOSYNTHESIS PROTEIN HI_0357-RELATED"/>
    <property type="match status" value="1"/>
</dbReference>
<feature type="signal peptide" evidence="1">
    <location>
        <begin position="1"/>
        <end position="20"/>
    </location>
</feature>
<feature type="domain" description="SsuA/THI5-like" evidence="2">
    <location>
        <begin position="34"/>
        <end position="243"/>
    </location>
</feature>
<keyword evidence="1" id="KW-0732">Signal</keyword>
<comment type="caution">
    <text evidence="3">The sequence shown here is derived from an EMBL/GenBank/DDBJ whole genome shotgun (WGS) entry which is preliminary data.</text>
</comment>
<keyword evidence="4" id="KW-1185">Reference proteome</keyword>
<protein>
    <submittedName>
        <fullName evidence="3">ABC transporter substrate-binding protein</fullName>
    </submittedName>
</protein>
<dbReference type="GO" id="GO:0009228">
    <property type="term" value="P:thiamine biosynthetic process"/>
    <property type="evidence" value="ECO:0007669"/>
    <property type="project" value="InterPro"/>
</dbReference>
<name>A0A934IXH8_9HYPH</name>
<proteinExistence type="predicted"/>
<evidence type="ECO:0000259" key="2">
    <source>
        <dbReference type="Pfam" id="PF09084"/>
    </source>
</evidence>